<dbReference type="Gene3D" id="2.30.40.10">
    <property type="entry name" value="Urease, subunit C, domain 1"/>
    <property type="match status" value="1"/>
</dbReference>
<dbReference type="InterPro" id="IPR051781">
    <property type="entry name" value="Metallo-dep_Hydrolase"/>
</dbReference>
<evidence type="ECO:0000313" key="2">
    <source>
        <dbReference type="EMBL" id="QDU85442.1"/>
    </source>
</evidence>
<protein>
    <recommendedName>
        <fullName evidence="1">Amidohydrolase-related domain-containing protein</fullName>
    </recommendedName>
</protein>
<evidence type="ECO:0000313" key="3">
    <source>
        <dbReference type="Proteomes" id="UP000319342"/>
    </source>
</evidence>
<dbReference type="Pfam" id="PF01979">
    <property type="entry name" value="Amidohydro_1"/>
    <property type="match status" value="1"/>
</dbReference>
<dbReference type="AlphaFoldDB" id="A0A518D1U2"/>
<sequence precursor="true">MLPSPHSVLTRGRALAGSLALCLAVVLGLVGEAQPTRPGQGATVFVGAHLIPISSAPIEDGVLIVRGGKIEAIGERGAVAIPDGATVVDLTGQVLMPGLVCTHSHVGAPYAADGSGPLQPEVSSVDSVNVHSPTVHRARAGGLTTINAMPGSGHLMGGQTAYLKLRLGNTVDDLVYRFDDGAPMGGLKMANGTNPQRSSPFPGTRAKSAALVREKFLAAQSYLAKKNAAAEDDEKEAPDVDLGLEALCEVLEGKRIVHHHTHRHDDIMTVVRLSQEFGFRVVLHHVSEGWKVADEIAAAGIPSSVILVDSPGGKLEARDLSFDTCRMLYEAGAPIAIHTDDYITDSRLFLRSAALAVRAGLPREAALAAVTLEGAKMLDLGDRIGSLEVGKDADLCVLDGDPLSVYSLVTRTYVEGELVFDLSNPDDRIYAVGGPGAGEERVFSACCAVMDGFGGGDQ</sequence>
<keyword evidence="3" id="KW-1185">Reference proteome</keyword>
<feature type="domain" description="Amidohydrolase-related" evidence="1">
    <location>
        <begin position="94"/>
        <end position="411"/>
    </location>
</feature>
<dbReference type="GO" id="GO:0016810">
    <property type="term" value="F:hydrolase activity, acting on carbon-nitrogen (but not peptide) bonds"/>
    <property type="evidence" value="ECO:0007669"/>
    <property type="project" value="InterPro"/>
</dbReference>
<reference evidence="2 3" key="1">
    <citation type="submission" date="2019-02" db="EMBL/GenBank/DDBJ databases">
        <title>Deep-cultivation of Planctomycetes and their phenomic and genomic characterization uncovers novel biology.</title>
        <authorList>
            <person name="Wiegand S."/>
            <person name="Jogler M."/>
            <person name="Boedeker C."/>
            <person name="Pinto D."/>
            <person name="Vollmers J."/>
            <person name="Rivas-Marin E."/>
            <person name="Kohn T."/>
            <person name="Peeters S.H."/>
            <person name="Heuer A."/>
            <person name="Rast P."/>
            <person name="Oberbeckmann S."/>
            <person name="Bunk B."/>
            <person name="Jeske O."/>
            <person name="Meyerdierks A."/>
            <person name="Storesund J.E."/>
            <person name="Kallscheuer N."/>
            <person name="Luecker S."/>
            <person name="Lage O.M."/>
            <person name="Pohl T."/>
            <person name="Merkel B.J."/>
            <person name="Hornburger P."/>
            <person name="Mueller R.-W."/>
            <person name="Bruemmer F."/>
            <person name="Labrenz M."/>
            <person name="Spormann A.M."/>
            <person name="Op den Camp H."/>
            <person name="Overmann J."/>
            <person name="Amann R."/>
            <person name="Jetten M.S.M."/>
            <person name="Mascher T."/>
            <person name="Medema M.H."/>
            <person name="Devos D.P."/>
            <person name="Kaster A.-K."/>
            <person name="Ovreas L."/>
            <person name="Rohde M."/>
            <person name="Galperin M.Y."/>
            <person name="Jogler C."/>
        </authorList>
    </citation>
    <scope>NUCLEOTIDE SEQUENCE [LARGE SCALE GENOMIC DNA]</scope>
    <source>
        <strain evidence="2 3">Pla163</strain>
    </source>
</reference>
<dbReference type="InterPro" id="IPR011059">
    <property type="entry name" value="Metal-dep_hydrolase_composite"/>
</dbReference>
<proteinExistence type="predicted"/>
<organism evidence="2 3">
    <name type="scientific">Rohdeia mirabilis</name>
    <dbReference type="NCBI Taxonomy" id="2528008"/>
    <lineage>
        <taxon>Bacteria</taxon>
        <taxon>Pseudomonadati</taxon>
        <taxon>Planctomycetota</taxon>
        <taxon>Planctomycetia</taxon>
        <taxon>Planctomycetia incertae sedis</taxon>
        <taxon>Rohdeia</taxon>
    </lineage>
</organism>
<accession>A0A518D1U2</accession>
<dbReference type="Gene3D" id="3.20.20.140">
    <property type="entry name" value="Metal-dependent hydrolases"/>
    <property type="match status" value="1"/>
</dbReference>
<dbReference type="PANTHER" id="PTHR43135">
    <property type="entry name" value="ALPHA-D-RIBOSE 1-METHYLPHOSPHONATE 5-TRIPHOSPHATE DIPHOSPHATASE"/>
    <property type="match status" value="1"/>
</dbReference>
<gene>
    <name evidence="2" type="ORF">Pla163_25720</name>
</gene>
<dbReference type="SUPFAM" id="SSF51556">
    <property type="entry name" value="Metallo-dependent hydrolases"/>
    <property type="match status" value="1"/>
</dbReference>
<dbReference type="RefSeq" id="WP_419185887.1">
    <property type="nucleotide sequence ID" value="NZ_CP036290.1"/>
</dbReference>
<dbReference type="SUPFAM" id="SSF51338">
    <property type="entry name" value="Composite domain of metallo-dependent hydrolases"/>
    <property type="match status" value="1"/>
</dbReference>
<dbReference type="PANTHER" id="PTHR43135:SF3">
    <property type="entry name" value="ALPHA-D-RIBOSE 1-METHYLPHOSPHONATE 5-TRIPHOSPHATE DIPHOSPHATASE"/>
    <property type="match status" value="1"/>
</dbReference>
<dbReference type="InterPro" id="IPR006680">
    <property type="entry name" value="Amidohydro-rel"/>
</dbReference>
<evidence type="ECO:0000259" key="1">
    <source>
        <dbReference type="Pfam" id="PF01979"/>
    </source>
</evidence>
<dbReference type="EMBL" id="CP036290">
    <property type="protein sequence ID" value="QDU85442.1"/>
    <property type="molecule type" value="Genomic_DNA"/>
</dbReference>
<dbReference type="Proteomes" id="UP000319342">
    <property type="component" value="Chromosome"/>
</dbReference>
<name>A0A518D1U2_9BACT</name>
<dbReference type="InterPro" id="IPR032466">
    <property type="entry name" value="Metal_Hydrolase"/>
</dbReference>